<protein>
    <submittedName>
        <fullName evidence="1">Uncharacterized protein</fullName>
    </submittedName>
</protein>
<accession>A0ACB9ZNR1</accession>
<dbReference type="EMBL" id="CM044708">
    <property type="protein sequence ID" value="KAI5648461.1"/>
    <property type="molecule type" value="Genomic_DNA"/>
</dbReference>
<sequence>MATPLTTDELRKSIRRSMSQKPSFASASKRGWTSASIREVLGGPGGDVFGKSVRTEDDEEELKWAAIERLPTYDRLRKGILTQILDDGRVVREEVDLGNLDMRDKKHLTESILKIIEDDNERFLKRLRDRTDRVGIQIPRIEIRYEHLSVEGDAFVGSRALPTLLNSTVNSIEGLLGLLRIFPSKKKAVKILDDACGVVKPSRLTLLLGPPGSGKTTLLKALAEKLEDDLRVKGKITYCGHELREFVAQRTCAYISQHDLHHGEMTVRETLDFSGQCLGVGTRYELLAEMSRREKDAGIKPDPEIDAFMKSIAVAGQKTSLVTDSVLKILGLDICADTMVGDEMRRGISGGQRKRVTTGEMLVGPAKVFLMDEISTGLDSSTTFQIVKYMSQMVHIMDLTMIISLLQPAPETFNLFDDIILLSEGQIVYHGPREHVLEFFENVGFKCPARKGVADFLQEVTSKKDQEQYWFKKNQPYRYVSVDEFVNHFSSFHVGQKLFGELGIPYDRSKAHPAALVKERYGISNKDLFKACLSREWLLMKRNSFVYIFKTVQITIMAIFTFTVFFRTQMKSGQIEDGGKFYGALFFSLLNVMFNGMAELAMTIFRLPVFFKQRDSQFYPAWAFALPIWLLRIPVSVMDSLIWILLTYYTIGFAPSASRFFMQLLAYIGIHQMALGLFRFVAAVGRTQVVANTLGTFTLLLVFVLGGFIIAKNDLQPWMKWAYYLSPMSYGQNAIVIVEFLDKRWNTPNFDPRFPGSTAGKELLAARGMFTEEKWYWICVIALFGFSFFFNLCFVAALTYLKPFGDSKSVAQNEDDETKKKRIAFSNGRVIDRSSASTAPIVEGKDMTVKNTPDNQTMTEKDNVANRKGMVLPFQPLSLSFNHVNYYVDMPAEMKSQGIEETRLQLLRDVSGAFRPGVLTALMGVSGAGKTTLMDVLAGRKTGGYIEGDISISGYPKNQETFARVSGYCEQNDIHSPHVTVYESLLYSAWLRLPASVNTETRKMFVEEVMELVELNSLRDALVGLPGVDGLSTEQRKRLTIAVELVANPSIIFMDEPTSGLDARAAAIVMRAVRNTVDTGRTVVCTIHQPSIDIFEAFDELFLMKRGGQVIYAGPLGHQSQHLIEYFETVPGVPKITDGYNPATWMLEVSSNAVESQLDVDFAEIYSNSDLYRRNQQLIKELSAPAPGSKDLYFPTKYSQPFITQFKACFWKQFWSYWRNPQYNVIRFFMTTVIGLIFGVIFWDKGSKMSKQQDLSNLLGAMYAAVLFLGGTNTSAVQSVVAIERTVFYREKAAGMFSALPYAFAQVAVETMYVAAQTFVYSLLLYSMIGFQWQADKFFWFYYYVFMCFVYFTLYGMMLVALTPSYQIAAILMSFFLSFWNLFSGFLIPRMQIPVWWRWYYWGSPVAWTIYGLITSQLGDVQELVHVPEDGDLPVTVYLKKYLGYEHDFLGAVAAAHLGWVLLFFFVFVYAIRVLNFQRR</sequence>
<proteinExistence type="predicted"/>
<evidence type="ECO:0000313" key="2">
    <source>
        <dbReference type="Proteomes" id="UP001060085"/>
    </source>
</evidence>
<comment type="caution">
    <text evidence="1">The sequence shown here is derived from an EMBL/GenBank/DDBJ whole genome shotgun (WGS) entry which is preliminary data.</text>
</comment>
<keyword evidence="2" id="KW-1185">Reference proteome</keyword>
<name>A0ACB9ZNR1_CATRO</name>
<dbReference type="Proteomes" id="UP001060085">
    <property type="component" value="Linkage Group LG08"/>
</dbReference>
<evidence type="ECO:0000313" key="1">
    <source>
        <dbReference type="EMBL" id="KAI5648461.1"/>
    </source>
</evidence>
<gene>
    <name evidence="1" type="ORF">M9H77_34466</name>
</gene>
<reference evidence="2" key="1">
    <citation type="journal article" date="2023" name="Nat. Plants">
        <title>Single-cell RNA sequencing provides a high-resolution roadmap for understanding the multicellular compartmentation of specialized metabolism.</title>
        <authorList>
            <person name="Sun S."/>
            <person name="Shen X."/>
            <person name="Li Y."/>
            <person name="Li Y."/>
            <person name="Wang S."/>
            <person name="Li R."/>
            <person name="Zhang H."/>
            <person name="Shen G."/>
            <person name="Guo B."/>
            <person name="Wei J."/>
            <person name="Xu J."/>
            <person name="St-Pierre B."/>
            <person name="Chen S."/>
            <person name="Sun C."/>
        </authorList>
    </citation>
    <scope>NUCLEOTIDE SEQUENCE [LARGE SCALE GENOMIC DNA]</scope>
</reference>
<organism evidence="1 2">
    <name type="scientific">Catharanthus roseus</name>
    <name type="common">Madagascar periwinkle</name>
    <name type="synonym">Vinca rosea</name>
    <dbReference type="NCBI Taxonomy" id="4058"/>
    <lineage>
        <taxon>Eukaryota</taxon>
        <taxon>Viridiplantae</taxon>
        <taxon>Streptophyta</taxon>
        <taxon>Embryophyta</taxon>
        <taxon>Tracheophyta</taxon>
        <taxon>Spermatophyta</taxon>
        <taxon>Magnoliopsida</taxon>
        <taxon>eudicotyledons</taxon>
        <taxon>Gunneridae</taxon>
        <taxon>Pentapetalae</taxon>
        <taxon>asterids</taxon>
        <taxon>lamiids</taxon>
        <taxon>Gentianales</taxon>
        <taxon>Apocynaceae</taxon>
        <taxon>Rauvolfioideae</taxon>
        <taxon>Vinceae</taxon>
        <taxon>Catharanthinae</taxon>
        <taxon>Catharanthus</taxon>
    </lineage>
</organism>